<comment type="similarity">
    <text evidence="1">Belongs to the UPF0065 (bug) family.</text>
</comment>
<dbReference type="InterPro" id="IPR005064">
    <property type="entry name" value="BUG"/>
</dbReference>
<dbReference type="Proteomes" id="UP001501706">
    <property type="component" value="Unassembled WGS sequence"/>
</dbReference>
<dbReference type="PANTHER" id="PTHR42928">
    <property type="entry name" value="TRICARBOXYLATE-BINDING PROTEIN"/>
    <property type="match status" value="1"/>
</dbReference>
<sequence length="328" mass="35101">MQNIVRRKILATALLTATTAGGAFPALAAQDYPSKPIRLIVPFPAGGPSDTTARSIAEGLGKELGQPVVVENKPGAGAIVGSEFVLGQPADGHTLLMASNVISTGKWLYPSMNFEPVRDFRAVVGVFRSPHQVAVAPDFPGKGIQDLIALARREGGRMNYGSGGSGTMPHLGAERFKQVTGVEMQHIPYRGSAPANVALVAGDVPVHFDIEFSVQPLLKSGRLRSLGVTALKRSPQFPDVPTLDEQGIKGFELYSWFGIVARTGTPDNIVAKLNQAINQVMETPEFKQRLAALGAEKLGGPPAAFEKMIKDDYRLWGEVIQKANIKIE</sequence>
<feature type="chain" id="PRO_5045155718" evidence="2">
    <location>
        <begin position="29"/>
        <end position="328"/>
    </location>
</feature>
<keyword evidence="4" id="KW-1185">Reference proteome</keyword>
<comment type="caution">
    <text evidence="3">The sequence shown here is derived from an EMBL/GenBank/DDBJ whole genome shotgun (WGS) entry which is preliminary data.</text>
</comment>
<name>A0ABN1BXZ8_9BURK</name>
<evidence type="ECO:0000313" key="4">
    <source>
        <dbReference type="Proteomes" id="UP001501706"/>
    </source>
</evidence>
<dbReference type="CDD" id="cd13578">
    <property type="entry name" value="PBP2_Bug27"/>
    <property type="match status" value="1"/>
</dbReference>
<evidence type="ECO:0000313" key="3">
    <source>
        <dbReference type="EMBL" id="GAA0507589.1"/>
    </source>
</evidence>
<dbReference type="Gene3D" id="3.40.190.150">
    <property type="entry name" value="Bordetella uptake gene, domain 1"/>
    <property type="match status" value="1"/>
</dbReference>
<dbReference type="Gene3D" id="3.40.190.10">
    <property type="entry name" value="Periplasmic binding protein-like II"/>
    <property type="match status" value="1"/>
</dbReference>
<dbReference type="Pfam" id="PF03401">
    <property type="entry name" value="TctC"/>
    <property type="match status" value="1"/>
</dbReference>
<dbReference type="EMBL" id="BAAAEN010000008">
    <property type="protein sequence ID" value="GAA0507589.1"/>
    <property type="molecule type" value="Genomic_DNA"/>
</dbReference>
<dbReference type="SUPFAM" id="SSF53850">
    <property type="entry name" value="Periplasmic binding protein-like II"/>
    <property type="match status" value="1"/>
</dbReference>
<proteinExistence type="inferred from homology"/>
<dbReference type="PIRSF" id="PIRSF017082">
    <property type="entry name" value="YflP"/>
    <property type="match status" value="1"/>
</dbReference>
<feature type="signal peptide" evidence="2">
    <location>
        <begin position="1"/>
        <end position="28"/>
    </location>
</feature>
<protein>
    <submittedName>
        <fullName evidence="3">Tripartite tricarboxylate transporter substrate-binding protein</fullName>
    </submittedName>
</protein>
<dbReference type="InterPro" id="IPR042100">
    <property type="entry name" value="Bug_dom1"/>
</dbReference>
<evidence type="ECO:0000256" key="2">
    <source>
        <dbReference type="SAM" id="SignalP"/>
    </source>
</evidence>
<dbReference type="RefSeq" id="WP_132980337.1">
    <property type="nucleotide sequence ID" value="NZ_BAAAEN010000008.1"/>
</dbReference>
<organism evidence="3 4">
    <name type="scientific">Pigmentiphaga daeguensis</name>
    <dbReference type="NCBI Taxonomy" id="414049"/>
    <lineage>
        <taxon>Bacteria</taxon>
        <taxon>Pseudomonadati</taxon>
        <taxon>Pseudomonadota</taxon>
        <taxon>Betaproteobacteria</taxon>
        <taxon>Burkholderiales</taxon>
        <taxon>Alcaligenaceae</taxon>
        <taxon>Pigmentiphaga</taxon>
    </lineage>
</organism>
<keyword evidence="2" id="KW-0732">Signal</keyword>
<gene>
    <name evidence="3" type="ORF">GCM10009097_25860</name>
</gene>
<reference evidence="3 4" key="1">
    <citation type="journal article" date="2019" name="Int. J. Syst. Evol. Microbiol.">
        <title>The Global Catalogue of Microorganisms (GCM) 10K type strain sequencing project: providing services to taxonomists for standard genome sequencing and annotation.</title>
        <authorList>
            <consortium name="The Broad Institute Genomics Platform"/>
            <consortium name="The Broad Institute Genome Sequencing Center for Infectious Disease"/>
            <person name="Wu L."/>
            <person name="Ma J."/>
        </authorList>
    </citation>
    <scope>NUCLEOTIDE SEQUENCE [LARGE SCALE GENOMIC DNA]</scope>
    <source>
        <strain evidence="3 4">JCM 14330</strain>
    </source>
</reference>
<accession>A0ABN1BXZ8</accession>
<evidence type="ECO:0000256" key="1">
    <source>
        <dbReference type="ARBA" id="ARBA00006987"/>
    </source>
</evidence>
<dbReference type="PANTHER" id="PTHR42928:SF5">
    <property type="entry name" value="BLR1237 PROTEIN"/>
    <property type="match status" value="1"/>
</dbReference>